<evidence type="ECO:0000313" key="1">
    <source>
        <dbReference type="EMBL" id="EPX63258.1"/>
    </source>
</evidence>
<gene>
    <name evidence="1" type="ORF">D187_005664</name>
</gene>
<keyword evidence="2" id="KW-1185">Reference proteome</keyword>
<protein>
    <submittedName>
        <fullName evidence="1">Uncharacterized protein</fullName>
    </submittedName>
</protein>
<dbReference type="AlphaFoldDB" id="S9R2Y7"/>
<reference evidence="1" key="1">
    <citation type="submission" date="2013-05" db="EMBL/GenBank/DDBJ databases">
        <title>Genome assembly of Cystobacter fuscus DSM 2262.</title>
        <authorList>
            <person name="Sharma G."/>
            <person name="Khatri I."/>
            <person name="Kaur C."/>
            <person name="Mayilraj S."/>
            <person name="Subramanian S."/>
        </authorList>
    </citation>
    <scope>NUCLEOTIDE SEQUENCE [LARGE SCALE GENOMIC DNA]</scope>
    <source>
        <strain evidence="1">DSM 2262</strain>
    </source>
</reference>
<accession>S9R2Y7</accession>
<comment type="caution">
    <text evidence="1">The sequence shown here is derived from an EMBL/GenBank/DDBJ whole genome shotgun (WGS) entry which is preliminary data.</text>
</comment>
<dbReference type="EMBL" id="ANAH02000005">
    <property type="protein sequence ID" value="EPX63258.1"/>
    <property type="molecule type" value="Genomic_DNA"/>
</dbReference>
<dbReference type="Proteomes" id="UP000011682">
    <property type="component" value="Unassembled WGS sequence"/>
</dbReference>
<name>S9R2Y7_CYSF2</name>
<organism evidence="1 2">
    <name type="scientific">Cystobacter fuscus (strain ATCC 25194 / DSM 2262 / NBRC 100088 / M29)</name>
    <dbReference type="NCBI Taxonomy" id="1242864"/>
    <lineage>
        <taxon>Bacteria</taxon>
        <taxon>Pseudomonadati</taxon>
        <taxon>Myxococcota</taxon>
        <taxon>Myxococcia</taxon>
        <taxon>Myxococcales</taxon>
        <taxon>Cystobacterineae</taxon>
        <taxon>Archangiaceae</taxon>
        <taxon>Cystobacter</taxon>
    </lineage>
</organism>
<evidence type="ECO:0000313" key="2">
    <source>
        <dbReference type="Proteomes" id="UP000011682"/>
    </source>
</evidence>
<sequence>MVSALAESTGFEFYLTDDAISFLITFNHHDYLSAAGDAAGWLNDLLRRGAPISSS</sequence>
<proteinExistence type="predicted"/>